<dbReference type="SUPFAM" id="SSF53623">
    <property type="entry name" value="MurD-like peptide ligases, catalytic domain"/>
    <property type="match status" value="1"/>
</dbReference>
<feature type="domain" description="Mur ligase central" evidence="14">
    <location>
        <begin position="116"/>
        <end position="301"/>
    </location>
</feature>
<proteinExistence type="inferred from homology"/>
<dbReference type="GO" id="GO:0009252">
    <property type="term" value="P:peptidoglycan biosynthetic process"/>
    <property type="evidence" value="ECO:0007669"/>
    <property type="project" value="UniProtKB-UniRule"/>
</dbReference>
<reference evidence="15 16" key="1">
    <citation type="submission" date="2019-03" db="EMBL/GenBank/DDBJ databases">
        <authorList>
            <person name="Nijsse B."/>
        </authorList>
    </citation>
    <scope>NUCLEOTIDE SEQUENCE [LARGE SCALE GENOMIC DNA]</scope>
    <source>
        <strain evidence="15">Desulfoluna butyratoxydans MSL71</strain>
    </source>
</reference>
<dbReference type="RefSeq" id="WP_180136699.1">
    <property type="nucleotide sequence ID" value="NZ_CAADHO010000001.1"/>
</dbReference>
<dbReference type="UniPathway" id="UPA00219"/>
<accession>A0A4U8YGG9</accession>
<dbReference type="PANTHER" id="PTHR43024:SF1">
    <property type="entry name" value="UDP-N-ACETYLMURAMOYL-TRIPEPTIDE--D-ALANYL-D-ALANINE LIGASE"/>
    <property type="match status" value="1"/>
</dbReference>
<evidence type="ECO:0000256" key="7">
    <source>
        <dbReference type="ARBA" id="ARBA00022984"/>
    </source>
</evidence>
<dbReference type="InterPro" id="IPR013221">
    <property type="entry name" value="Mur_ligase_cen"/>
</dbReference>
<evidence type="ECO:0000256" key="11">
    <source>
        <dbReference type="RuleBase" id="RU004136"/>
    </source>
</evidence>
<dbReference type="InterPro" id="IPR036565">
    <property type="entry name" value="Mur-like_cat_sf"/>
</dbReference>
<dbReference type="InterPro" id="IPR000713">
    <property type="entry name" value="Mur_ligase_N"/>
</dbReference>
<protein>
    <recommendedName>
        <fullName evidence="10 11">UDP-N-acetylmuramoyl-tripeptide--D-alanyl-D-alanine ligase</fullName>
        <ecNumber evidence="10 11">6.3.2.10</ecNumber>
    </recommendedName>
    <alternativeName>
        <fullName evidence="10">D-alanyl-D-alanine-adding enzyme</fullName>
    </alternativeName>
</protein>
<sequence>MPWSTGDVLAATGGELAFGDPDATHATVSTDTRSIGNNSIFIALKGESFDGHRYIGVAVDKGASCIVAASAAMEGVETGAWKAAGVSLVLVDDTLAALGRLGRFNRDRSHVRLIAITGSNGKTTTRALTASVLAVRHAVHATRGNFNNEVGLPTTLLRLAPEHRWSVVELGMNAPGEMTRLGHICRADMAVITCIGEAHLEGLGTVEQVAEAKAELLDTLESSAVVILNGDDPHLRKIASDRGLSPVWYGFCEDAHVRAEEISWEAGLQRFTLCHNGERVRAAIPLAGTFMVQNALAAAAAGIQAGLTLAEIAQGLEAATFEPGRLTIRETQTGIHVIDDTYNANPLSMGAALTTLSRLKEDHRALAVLGDMRELGKGAPGFHRELGRKAAESGVAGLYACGDFAGEIRLGALEAGLPDHCIYTGTKDALMERILHDIHTGDWVLVKGSRSMGMEQIVTDLLCR</sequence>
<dbReference type="GO" id="GO:0008766">
    <property type="term" value="F:UDP-N-acetylmuramoylalanyl-D-glutamyl-2,6-diaminopimelate-D-alanyl-D-alanine ligase activity"/>
    <property type="evidence" value="ECO:0007669"/>
    <property type="project" value="RHEA"/>
</dbReference>
<dbReference type="SUPFAM" id="SSF63418">
    <property type="entry name" value="MurE/MurF N-terminal domain"/>
    <property type="match status" value="1"/>
</dbReference>
<name>A0A4U8YGG9_9BACT</name>
<keyword evidence="6 10" id="KW-0133">Cell shape</keyword>
<dbReference type="Pfam" id="PF02875">
    <property type="entry name" value="Mur_ligase_C"/>
    <property type="match status" value="1"/>
</dbReference>
<dbReference type="SUPFAM" id="SSF53244">
    <property type="entry name" value="MurD-like peptide ligases, peptide-binding domain"/>
    <property type="match status" value="1"/>
</dbReference>
<comment type="subcellular location">
    <subcellularLocation>
        <location evidence="10 11">Cytoplasm</location>
    </subcellularLocation>
</comment>
<evidence type="ECO:0000256" key="1">
    <source>
        <dbReference type="ARBA" id="ARBA00022490"/>
    </source>
</evidence>
<dbReference type="NCBIfam" id="TIGR01143">
    <property type="entry name" value="murF"/>
    <property type="match status" value="1"/>
</dbReference>
<dbReference type="Proteomes" id="UP000507962">
    <property type="component" value="Unassembled WGS sequence"/>
</dbReference>
<dbReference type="EMBL" id="CAADHO010000001">
    <property type="protein sequence ID" value="VFQ42445.1"/>
    <property type="molecule type" value="Genomic_DNA"/>
</dbReference>
<dbReference type="Gene3D" id="3.40.1190.10">
    <property type="entry name" value="Mur-like, catalytic domain"/>
    <property type="match status" value="1"/>
</dbReference>
<keyword evidence="5 10" id="KW-0067">ATP-binding</keyword>
<dbReference type="GO" id="GO:0047480">
    <property type="term" value="F:UDP-N-acetylmuramoyl-tripeptide-D-alanyl-D-alanine ligase activity"/>
    <property type="evidence" value="ECO:0007669"/>
    <property type="project" value="UniProtKB-UniRule"/>
</dbReference>
<feature type="binding site" evidence="10">
    <location>
        <begin position="118"/>
        <end position="124"/>
    </location>
    <ligand>
        <name>ATP</name>
        <dbReference type="ChEBI" id="CHEBI:30616"/>
    </ligand>
</feature>
<dbReference type="Gene3D" id="3.40.1390.10">
    <property type="entry name" value="MurE/MurF, N-terminal domain"/>
    <property type="match status" value="1"/>
</dbReference>
<comment type="similarity">
    <text evidence="10">Belongs to the MurCDEF family. MurF subfamily.</text>
</comment>
<dbReference type="PANTHER" id="PTHR43024">
    <property type="entry name" value="UDP-N-ACETYLMURAMOYL-TRIPEPTIDE--D-ALANYL-D-ALANINE LIGASE"/>
    <property type="match status" value="1"/>
</dbReference>
<dbReference type="GO" id="GO:0008360">
    <property type="term" value="P:regulation of cell shape"/>
    <property type="evidence" value="ECO:0007669"/>
    <property type="project" value="UniProtKB-KW"/>
</dbReference>
<dbReference type="GO" id="GO:0005524">
    <property type="term" value="F:ATP binding"/>
    <property type="evidence" value="ECO:0007669"/>
    <property type="project" value="UniProtKB-UniRule"/>
</dbReference>
<evidence type="ECO:0000256" key="8">
    <source>
        <dbReference type="ARBA" id="ARBA00023306"/>
    </source>
</evidence>
<evidence type="ECO:0000259" key="12">
    <source>
        <dbReference type="Pfam" id="PF01225"/>
    </source>
</evidence>
<dbReference type="InterPro" id="IPR004101">
    <property type="entry name" value="Mur_ligase_C"/>
</dbReference>
<dbReference type="EC" id="6.3.2.10" evidence="10 11"/>
<keyword evidence="16" id="KW-1185">Reference proteome</keyword>
<gene>
    <name evidence="10" type="primary">murF</name>
    <name evidence="15" type="ORF">MSL71_630</name>
</gene>
<dbReference type="InterPro" id="IPR005863">
    <property type="entry name" value="UDP-N-AcMur_synth"/>
</dbReference>
<evidence type="ECO:0000256" key="2">
    <source>
        <dbReference type="ARBA" id="ARBA00022598"/>
    </source>
</evidence>
<dbReference type="GO" id="GO:0005737">
    <property type="term" value="C:cytoplasm"/>
    <property type="evidence" value="ECO:0007669"/>
    <property type="project" value="UniProtKB-SubCell"/>
</dbReference>
<evidence type="ECO:0000313" key="15">
    <source>
        <dbReference type="EMBL" id="VFQ42445.1"/>
    </source>
</evidence>
<comment type="catalytic activity">
    <reaction evidence="10 11">
        <text>D-alanyl-D-alanine + UDP-N-acetyl-alpha-D-muramoyl-L-alanyl-gamma-D-glutamyl-meso-2,6-diaminopimelate + ATP = UDP-N-acetyl-alpha-D-muramoyl-L-alanyl-gamma-D-glutamyl-meso-2,6-diaminopimeloyl-D-alanyl-D-alanine + ADP + phosphate + H(+)</text>
        <dbReference type="Rhea" id="RHEA:28374"/>
        <dbReference type="ChEBI" id="CHEBI:15378"/>
        <dbReference type="ChEBI" id="CHEBI:30616"/>
        <dbReference type="ChEBI" id="CHEBI:43474"/>
        <dbReference type="ChEBI" id="CHEBI:57822"/>
        <dbReference type="ChEBI" id="CHEBI:61386"/>
        <dbReference type="ChEBI" id="CHEBI:83905"/>
        <dbReference type="ChEBI" id="CHEBI:456216"/>
        <dbReference type="EC" id="6.3.2.10"/>
    </reaction>
</comment>
<dbReference type="HAMAP" id="MF_02019">
    <property type="entry name" value="MurF"/>
    <property type="match status" value="1"/>
</dbReference>
<evidence type="ECO:0000256" key="10">
    <source>
        <dbReference type="HAMAP-Rule" id="MF_02019"/>
    </source>
</evidence>
<dbReference type="InterPro" id="IPR036615">
    <property type="entry name" value="Mur_ligase_C_dom_sf"/>
</dbReference>
<comment type="function">
    <text evidence="10 11">Involved in cell wall formation. Catalyzes the final step in the synthesis of UDP-N-acetylmuramoyl-pentapeptide, the precursor of murein.</text>
</comment>
<dbReference type="GO" id="GO:0071555">
    <property type="term" value="P:cell wall organization"/>
    <property type="evidence" value="ECO:0007669"/>
    <property type="project" value="UniProtKB-KW"/>
</dbReference>
<keyword evidence="3 10" id="KW-0132">Cell division</keyword>
<feature type="domain" description="Mur ligase C-terminal" evidence="13">
    <location>
        <begin position="324"/>
        <end position="450"/>
    </location>
</feature>
<keyword evidence="9 10" id="KW-0961">Cell wall biogenesis/degradation</keyword>
<keyword evidence="8 10" id="KW-0131">Cell cycle</keyword>
<keyword evidence="2 10" id="KW-0436">Ligase</keyword>
<evidence type="ECO:0000256" key="6">
    <source>
        <dbReference type="ARBA" id="ARBA00022960"/>
    </source>
</evidence>
<dbReference type="InterPro" id="IPR051046">
    <property type="entry name" value="MurCDEF_CellWall_CoF430Synth"/>
</dbReference>
<evidence type="ECO:0000259" key="13">
    <source>
        <dbReference type="Pfam" id="PF02875"/>
    </source>
</evidence>
<comment type="pathway">
    <text evidence="10 11">Cell wall biogenesis; peptidoglycan biosynthesis.</text>
</comment>
<organism evidence="15 16">
    <name type="scientific">Desulfoluna butyratoxydans</name>
    <dbReference type="NCBI Taxonomy" id="231438"/>
    <lineage>
        <taxon>Bacteria</taxon>
        <taxon>Pseudomonadati</taxon>
        <taxon>Thermodesulfobacteriota</taxon>
        <taxon>Desulfobacteria</taxon>
        <taxon>Desulfobacterales</taxon>
        <taxon>Desulfolunaceae</taxon>
        <taxon>Desulfoluna</taxon>
    </lineage>
</organism>
<evidence type="ECO:0000256" key="5">
    <source>
        <dbReference type="ARBA" id="ARBA00022840"/>
    </source>
</evidence>
<evidence type="ECO:0000256" key="9">
    <source>
        <dbReference type="ARBA" id="ARBA00023316"/>
    </source>
</evidence>
<dbReference type="Gene3D" id="3.90.190.20">
    <property type="entry name" value="Mur ligase, C-terminal domain"/>
    <property type="match status" value="1"/>
</dbReference>
<keyword evidence="7 10" id="KW-0573">Peptidoglycan synthesis</keyword>
<keyword evidence="4 10" id="KW-0547">Nucleotide-binding</keyword>
<dbReference type="InterPro" id="IPR035911">
    <property type="entry name" value="MurE/MurF_N"/>
</dbReference>
<feature type="domain" description="Mur ligase N-terminal catalytic" evidence="12">
    <location>
        <begin position="28"/>
        <end position="102"/>
    </location>
</feature>
<evidence type="ECO:0000313" key="16">
    <source>
        <dbReference type="Proteomes" id="UP000507962"/>
    </source>
</evidence>
<dbReference type="AlphaFoldDB" id="A0A4U8YGG9"/>
<dbReference type="GO" id="GO:0051301">
    <property type="term" value="P:cell division"/>
    <property type="evidence" value="ECO:0007669"/>
    <property type="project" value="UniProtKB-KW"/>
</dbReference>
<evidence type="ECO:0000256" key="4">
    <source>
        <dbReference type="ARBA" id="ARBA00022741"/>
    </source>
</evidence>
<dbReference type="Pfam" id="PF08245">
    <property type="entry name" value="Mur_ligase_M"/>
    <property type="match status" value="1"/>
</dbReference>
<evidence type="ECO:0000256" key="3">
    <source>
        <dbReference type="ARBA" id="ARBA00022618"/>
    </source>
</evidence>
<keyword evidence="1 10" id="KW-0963">Cytoplasm</keyword>
<dbReference type="Pfam" id="PF01225">
    <property type="entry name" value="Mur_ligase"/>
    <property type="match status" value="1"/>
</dbReference>
<evidence type="ECO:0000259" key="14">
    <source>
        <dbReference type="Pfam" id="PF08245"/>
    </source>
</evidence>